<sequence>MLKEFLRAIWEVEEEVRACYAGPVDANPVDLVKILVLDGCFIIELFRKDDNEKLRDEDDPIFTMSCMLQFLYHDLILLENQVPWLVLEKLYHLTEEPGSKPLSQLALKFFNNIFSFTPPPIVQPFQEQKHILDLLRNWLVLSSGKLEDVNLGWQPIPSATNLVDAGIKFKKGEAKSILDIKFTNGVIEIPSLLIQETTEVIIRNLISYEQCCPKCPSRITSYAILLDNLINTAKDMDILTDNGIIDNWLNPEDATQFFNRLYHDSYVKKYYYLDLCEKVNAYCHRRWPRWRAMFMRNYFGTPWAIASQIVAATFLILTILQTLFTIIK</sequence>
<evidence type="ECO:0000313" key="2">
    <source>
        <dbReference type="EMBL" id="KDP46305.1"/>
    </source>
</evidence>
<keyword evidence="1" id="KW-1133">Transmembrane helix</keyword>
<dbReference type="OrthoDB" id="591587at2759"/>
<dbReference type="AlphaFoldDB" id="A0A067LN97"/>
<keyword evidence="3" id="KW-1185">Reference proteome</keyword>
<keyword evidence="1" id="KW-0812">Transmembrane</keyword>
<dbReference type="PANTHER" id="PTHR31170:SF17">
    <property type="match status" value="1"/>
</dbReference>
<feature type="transmembrane region" description="Helical" evidence="1">
    <location>
        <begin position="303"/>
        <end position="327"/>
    </location>
</feature>
<protein>
    <submittedName>
        <fullName evidence="2">Uncharacterized protein</fullName>
    </submittedName>
</protein>
<dbReference type="EMBL" id="KK914219">
    <property type="protein sequence ID" value="KDP46305.1"/>
    <property type="molecule type" value="Genomic_DNA"/>
</dbReference>
<reference evidence="2 3" key="1">
    <citation type="journal article" date="2014" name="PLoS ONE">
        <title>Global Analysis of Gene Expression Profiles in Physic Nut (Jatropha curcas L.) Seedlings Exposed to Salt Stress.</title>
        <authorList>
            <person name="Zhang L."/>
            <person name="Zhang C."/>
            <person name="Wu P."/>
            <person name="Chen Y."/>
            <person name="Li M."/>
            <person name="Jiang H."/>
            <person name="Wu G."/>
        </authorList>
    </citation>
    <scope>NUCLEOTIDE SEQUENCE [LARGE SCALE GENOMIC DNA]</scope>
    <source>
        <strain evidence="3">cv. GZQX0401</strain>
        <tissue evidence="2">Young leaves</tissue>
    </source>
</reference>
<name>A0A067LN97_JATCU</name>
<proteinExistence type="predicted"/>
<gene>
    <name evidence="2" type="ORF">JCGZ_10145</name>
</gene>
<keyword evidence="1" id="KW-0472">Membrane</keyword>
<dbReference type="Pfam" id="PF03140">
    <property type="entry name" value="DUF247"/>
    <property type="match status" value="1"/>
</dbReference>
<organism evidence="2 3">
    <name type="scientific">Jatropha curcas</name>
    <name type="common">Barbados nut</name>
    <dbReference type="NCBI Taxonomy" id="180498"/>
    <lineage>
        <taxon>Eukaryota</taxon>
        <taxon>Viridiplantae</taxon>
        <taxon>Streptophyta</taxon>
        <taxon>Embryophyta</taxon>
        <taxon>Tracheophyta</taxon>
        <taxon>Spermatophyta</taxon>
        <taxon>Magnoliopsida</taxon>
        <taxon>eudicotyledons</taxon>
        <taxon>Gunneridae</taxon>
        <taxon>Pentapetalae</taxon>
        <taxon>rosids</taxon>
        <taxon>fabids</taxon>
        <taxon>Malpighiales</taxon>
        <taxon>Euphorbiaceae</taxon>
        <taxon>Crotonoideae</taxon>
        <taxon>Jatropheae</taxon>
        <taxon>Jatropha</taxon>
    </lineage>
</organism>
<dbReference type="InterPro" id="IPR004158">
    <property type="entry name" value="DUF247_pln"/>
</dbReference>
<dbReference type="Proteomes" id="UP000027138">
    <property type="component" value="Unassembled WGS sequence"/>
</dbReference>
<evidence type="ECO:0000313" key="3">
    <source>
        <dbReference type="Proteomes" id="UP000027138"/>
    </source>
</evidence>
<evidence type="ECO:0000256" key="1">
    <source>
        <dbReference type="SAM" id="Phobius"/>
    </source>
</evidence>
<accession>A0A067LN97</accession>
<dbReference type="STRING" id="180498.A0A067LN97"/>
<dbReference type="PANTHER" id="PTHR31170">
    <property type="entry name" value="BNAC04G53230D PROTEIN"/>
    <property type="match status" value="1"/>
</dbReference>